<gene>
    <name evidence="4" type="ORF">EV189_2803</name>
</gene>
<keyword evidence="2 4" id="KW-0808">Transferase</keyword>
<evidence type="ECO:0000256" key="2">
    <source>
        <dbReference type="ARBA" id="ARBA00022679"/>
    </source>
</evidence>
<evidence type="ECO:0000259" key="3">
    <source>
        <dbReference type="Pfam" id="PF13439"/>
    </source>
</evidence>
<comment type="caution">
    <text evidence="4">The sequence shown here is derived from an EMBL/GenBank/DDBJ whole genome shotgun (WGS) entry which is preliminary data.</text>
</comment>
<dbReference type="PANTHER" id="PTHR45947">
    <property type="entry name" value="SULFOQUINOVOSYL TRANSFERASE SQD2"/>
    <property type="match status" value="1"/>
</dbReference>
<dbReference type="InterPro" id="IPR028098">
    <property type="entry name" value="Glyco_trans_4-like_N"/>
</dbReference>
<dbReference type="Pfam" id="PF13439">
    <property type="entry name" value="Glyco_transf_4"/>
    <property type="match status" value="1"/>
</dbReference>
<dbReference type="SUPFAM" id="SSF53756">
    <property type="entry name" value="UDP-Glycosyltransferase/glycogen phosphorylase"/>
    <property type="match status" value="1"/>
</dbReference>
<dbReference type="GO" id="GO:1901137">
    <property type="term" value="P:carbohydrate derivative biosynthetic process"/>
    <property type="evidence" value="ECO:0007669"/>
    <property type="project" value="UniProtKB-ARBA"/>
</dbReference>
<keyword evidence="5" id="KW-1185">Reference proteome</keyword>
<name>A0A4Q7NPX4_9ACTN</name>
<evidence type="ECO:0000256" key="1">
    <source>
        <dbReference type="ARBA" id="ARBA00022676"/>
    </source>
</evidence>
<dbReference type="InterPro" id="IPR050194">
    <property type="entry name" value="Glycosyltransferase_grp1"/>
</dbReference>
<dbReference type="GO" id="GO:0016758">
    <property type="term" value="F:hexosyltransferase activity"/>
    <property type="evidence" value="ECO:0007669"/>
    <property type="project" value="TreeGrafter"/>
</dbReference>
<evidence type="ECO:0000313" key="5">
    <source>
        <dbReference type="Proteomes" id="UP000293638"/>
    </source>
</evidence>
<reference evidence="4 5" key="1">
    <citation type="submission" date="2019-02" db="EMBL/GenBank/DDBJ databases">
        <title>Genomic Encyclopedia of Type Strains, Phase IV (KMG-IV): sequencing the most valuable type-strain genomes for metagenomic binning, comparative biology and taxonomic classification.</title>
        <authorList>
            <person name="Goeker M."/>
        </authorList>
    </citation>
    <scope>NUCLEOTIDE SEQUENCE [LARGE SCALE GENOMIC DNA]</scope>
    <source>
        <strain evidence="4 5">DSM 45622</strain>
    </source>
</reference>
<dbReference type="Proteomes" id="UP000293638">
    <property type="component" value="Unassembled WGS sequence"/>
</dbReference>
<protein>
    <submittedName>
        <fullName evidence="4">Glycosyltransferase involved in cell wall biosynthesis</fullName>
    </submittedName>
</protein>
<keyword evidence="1" id="KW-0328">Glycosyltransferase</keyword>
<dbReference type="Gene3D" id="3.40.50.2000">
    <property type="entry name" value="Glycogen Phosphorylase B"/>
    <property type="match status" value="2"/>
</dbReference>
<dbReference type="RefSeq" id="WP_130493506.1">
    <property type="nucleotide sequence ID" value="NZ_SGXD01000003.1"/>
</dbReference>
<proteinExistence type="predicted"/>
<evidence type="ECO:0000313" key="4">
    <source>
        <dbReference type="EMBL" id="RZS87375.1"/>
    </source>
</evidence>
<feature type="domain" description="Glycosyltransferase subfamily 4-like N-terminal" evidence="3">
    <location>
        <begin position="16"/>
        <end position="173"/>
    </location>
</feature>
<dbReference type="EMBL" id="SGXD01000003">
    <property type="protein sequence ID" value="RZS87375.1"/>
    <property type="molecule type" value="Genomic_DNA"/>
</dbReference>
<sequence>MRALRVLHVTQPTTAGVARWVAALAQDQSSRGWDVTVASPQGWIQEECERLGVRHVLWEASRSPGRSTRGEIRTLRQIVRRGGFDVVHLHSSKAGLAGRLALRGALPTVFQPHCWSFQAAGGAMGRASLAWEKFAARWASSIVCVSNEEKRIGAEAGIPADRLVVIRNGVDLKTWTARSNADRAAARAQLGVESGVPVVVTVGRLAEQKGQDLLLAAWPKVREAVPEARLYLVGDGPMRPQLEQLARSTEGVHLIGDTDGVADWYAAADVVALPSRWEGLALAVLEAAASGRSVVATNVSGMEEVLSEDGASGGAVVPLESPELATELANAVIARLRDPQLALSEGDHGRARVEAAFDLREAARQTAVLAVDLASTGRTPLFERESAVASTLQVEP</sequence>
<accession>A0A4Q7NPX4</accession>
<dbReference type="Pfam" id="PF13692">
    <property type="entry name" value="Glyco_trans_1_4"/>
    <property type="match status" value="1"/>
</dbReference>
<dbReference type="OrthoDB" id="509705at2"/>
<organism evidence="4 5">
    <name type="scientific">Motilibacter rhizosphaerae</name>
    <dbReference type="NCBI Taxonomy" id="598652"/>
    <lineage>
        <taxon>Bacteria</taxon>
        <taxon>Bacillati</taxon>
        <taxon>Actinomycetota</taxon>
        <taxon>Actinomycetes</taxon>
        <taxon>Motilibacterales</taxon>
        <taxon>Motilibacteraceae</taxon>
        <taxon>Motilibacter</taxon>
    </lineage>
</organism>
<dbReference type="AlphaFoldDB" id="A0A4Q7NPX4"/>
<dbReference type="PANTHER" id="PTHR45947:SF3">
    <property type="entry name" value="SULFOQUINOVOSYL TRANSFERASE SQD2"/>
    <property type="match status" value="1"/>
</dbReference>